<dbReference type="EMBL" id="RCCI01000009">
    <property type="protein sequence ID" value="RLJ61635.1"/>
    <property type="molecule type" value="Genomic_DNA"/>
</dbReference>
<reference evidence="2 3" key="1">
    <citation type="submission" date="2018-10" db="EMBL/GenBank/DDBJ databases">
        <title>Genomic Encyclopedia of Type Strains, Phase IV (KMG-IV): sequencing the most valuable type-strain genomes for metagenomic binning, comparative biology and taxonomic classification.</title>
        <authorList>
            <person name="Goeker M."/>
        </authorList>
    </citation>
    <scope>NUCLEOTIDE SEQUENCE [LARGE SCALE GENOMIC DNA]</scope>
    <source>
        <strain evidence="2 3">DSM 26916</strain>
    </source>
</reference>
<evidence type="ECO:0000256" key="1">
    <source>
        <dbReference type="SAM" id="SignalP"/>
    </source>
</evidence>
<organism evidence="2 3">
    <name type="scientific">Sulfurisoma sediminicola</name>
    <dbReference type="NCBI Taxonomy" id="1381557"/>
    <lineage>
        <taxon>Bacteria</taxon>
        <taxon>Pseudomonadati</taxon>
        <taxon>Pseudomonadota</taxon>
        <taxon>Betaproteobacteria</taxon>
        <taxon>Nitrosomonadales</taxon>
        <taxon>Sterolibacteriaceae</taxon>
        <taxon>Sulfurisoma</taxon>
    </lineage>
</organism>
<dbReference type="Proteomes" id="UP000268908">
    <property type="component" value="Unassembled WGS sequence"/>
</dbReference>
<feature type="signal peptide" evidence="1">
    <location>
        <begin position="1"/>
        <end position="18"/>
    </location>
</feature>
<dbReference type="AlphaFoldDB" id="A0A497X817"/>
<sequence>MKASIALIALLAIGIAHADDAPSARDTVPGAAGNIKEVPLGGVELEKLCAASGGQIKRAAVSGVQRLDCAGTGVAWFRVLTGGNRIVGHYEATREGAWRPALDAGLADIAVICGELPPQLQFDRHRLIADCGSDLK</sequence>
<accession>A0A497X817</accession>
<gene>
    <name evidence="2" type="ORF">DFR35_2839</name>
</gene>
<dbReference type="RefSeq" id="WP_121243328.1">
    <property type="nucleotide sequence ID" value="NZ_BHVV01000004.1"/>
</dbReference>
<keyword evidence="3" id="KW-1185">Reference proteome</keyword>
<keyword evidence="1" id="KW-0732">Signal</keyword>
<feature type="chain" id="PRO_5019783569" evidence="1">
    <location>
        <begin position="19"/>
        <end position="136"/>
    </location>
</feature>
<evidence type="ECO:0000313" key="3">
    <source>
        <dbReference type="Proteomes" id="UP000268908"/>
    </source>
</evidence>
<comment type="caution">
    <text evidence="2">The sequence shown here is derived from an EMBL/GenBank/DDBJ whole genome shotgun (WGS) entry which is preliminary data.</text>
</comment>
<protein>
    <submittedName>
        <fullName evidence="2">Uncharacterized protein</fullName>
    </submittedName>
</protein>
<evidence type="ECO:0000313" key="2">
    <source>
        <dbReference type="EMBL" id="RLJ61635.1"/>
    </source>
</evidence>
<name>A0A497X817_9PROT</name>
<proteinExistence type="predicted"/>